<dbReference type="STRING" id="537011.PREVCOP_06795"/>
<feature type="non-terminal residue" evidence="1">
    <location>
        <position position="1"/>
    </location>
</feature>
<dbReference type="HOGENOM" id="CLU_3055086_0_0_10"/>
<dbReference type="EMBL" id="ACBX02000059">
    <property type="protein sequence ID" value="EFB33741.1"/>
    <property type="molecule type" value="Genomic_DNA"/>
</dbReference>
<protein>
    <submittedName>
        <fullName evidence="1">Uncharacterized protein</fullName>
    </submittedName>
</protein>
<dbReference type="Proteomes" id="UP000004477">
    <property type="component" value="Unassembled WGS sequence"/>
</dbReference>
<sequence length="53" mass="5856">CLGYIHFGGKGTHNFLTGKTGGCSILGIFPNIRRKLGFFMQNQLGNWLKTAKI</sequence>
<name>D1PHS5_9BACT</name>
<keyword evidence="2" id="KW-1185">Reference proteome</keyword>
<reference evidence="1" key="1">
    <citation type="submission" date="2009-11" db="EMBL/GenBank/DDBJ databases">
        <authorList>
            <person name="Weinstock G."/>
            <person name="Sodergren E."/>
            <person name="Clifton S."/>
            <person name="Fulton L."/>
            <person name="Fulton B."/>
            <person name="Courtney L."/>
            <person name="Fronick C."/>
            <person name="Harrison M."/>
            <person name="Strong C."/>
            <person name="Farmer C."/>
            <person name="Delahaunty K."/>
            <person name="Markovic C."/>
            <person name="Hall O."/>
            <person name="Minx P."/>
            <person name="Tomlinson C."/>
            <person name="Mitreva M."/>
            <person name="Nelson J."/>
            <person name="Hou S."/>
            <person name="Wollam A."/>
            <person name="Pepin K.H."/>
            <person name="Johnson M."/>
            <person name="Bhonagiri V."/>
            <person name="Nash W.E."/>
            <person name="Warren W."/>
            <person name="Chinwalla A."/>
            <person name="Mardis E.R."/>
            <person name="Wilson R.K."/>
        </authorList>
    </citation>
    <scope>NUCLEOTIDE SEQUENCE [LARGE SCALE GENOMIC DNA]</scope>
    <source>
        <strain evidence="1">DSM 18205</strain>
    </source>
</reference>
<dbReference type="PaxDb" id="537011-PREVCOP_06795"/>
<evidence type="ECO:0000313" key="1">
    <source>
        <dbReference type="EMBL" id="EFB33741.1"/>
    </source>
</evidence>
<accession>D1PHS5</accession>
<evidence type="ECO:0000313" key="2">
    <source>
        <dbReference type="Proteomes" id="UP000004477"/>
    </source>
</evidence>
<dbReference type="AlphaFoldDB" id="D1PHS5"/>
<organism evidence="1 2">
    <name type="scientific">Segatella copri DSM 18205</name>
    <dbReference type="NCBI Taxonomy" id="537011"/>
    <lineage>
        <taxon>Bacteria</taxon>
        <taxon>Pseudomonadati</taxon>
        <taxon>Bacteroidota</taxon>
        <taxon>Bacteroidia</taxon>
        <taxon>Bacteroidales</taxon>
        <taxon>Prevotellaceae</taxon>
        <taxon>Segatella</taxon>
    </lineage>
</organism>
<gene>
    <name evidence="1" type="ORF">PREVCOP_06795</name>
</gene>
<proteinExistence type="predicted"/>
<comment type="caution">
    <text evidence="1">The sequence shown here is derived from an EMBL/GenBank/DDBJ whole genome shotgun (WGS) entry which is preliminary data.</text>
</comment>